<dbReference type="InterPro" id="IPR055438">
    <property type="entry name" value="AstE_AspA_cat"/>
</dbReference>
<dbReference type="Proteomes" id="UP000002026">
    <property type="component" value="Chromosome"/>
</dbReference>
<dbReference type="GO" id="GO:0016788">
    <property type="term" value="F:hydrolase activity, acting on ester bonds"/>
    <property type="evidence" value="ECO:0007669"/>
    <property type="project" value="InterPro"/>
</dbReference>
<organism evidence="6 7">
    <name type="scientific">Slackia heliotrinireducens (strain ATCC 29202 / DSM 20476 / NCTC 11029 / RHS 1)</name>
    <name type="common">Peptococcus heliotrinreducens</name>
    <dbReference type="NCBI Taxonomy" id="471855"/>
    <lineage>
        <taxon>Bacteria</taxon>
        <taxon>Bacillati</taxon>
        <taxon>Actinomycetota</taxon>
        <taxon>Coriobacteriia</taxon>
        <taxon>Eggerthellales</taxon>
        <taxon>Eggerthellaceae</taxon>
        <taxon>Slackia</taxon>
    </lineage>
</organism>
<dbReference type="CDD" id="cd06253">
    <property type="entry name" value="M14_ASTE_ASPA-like"/>
    <property type="match status" value="1"/>
</dbReference>
<dbReference type="Gene3D" id="3.40.630.10">
    <property type="entry name" value="Zn peptidases"/>
    <property type="match status" value="1"/>
</dbReference>
<evidence type="ECO:0000313" key="7">
    <source>
        <dbReference type="Proteomes" id="UP000002026"/>
    </source>
</evidence>
<evidence type="ECO:0000256" key="3">
    <source>
        <dbReference type="ARBA" id="ARBA00022801"/>
    </source>
</evidence>
<proteinExistence type="predicted"/>
<dbReference type="SUPFAM" id="SSF53187">
    <property type="entry name" value="Zn-dependent exopeptidases"/>
    <property type="match status" value="1"/>
</dbReference>
<evidence type="ECO:0000256" key="2">
    <source>
        <dbReference type="ARBA" id="ARBA00022723"/>
    </source>
</evidence>
<keyword evidence="4" id="KW-0862">Zinc</keyword>
<dbReference type="HOGENOM" id="CLU_035605_3_0_11"/>
<evidence type="ECO:0000313" key="6">
    <source>
        <dbReference type="EMBL" id="ACV23293.1"/>
    </source>
</evidence>
<dbReference type="EMBL" id="CP001684">
    <property type="protein sequence ID" value="ACV23293.1"/>
    <property type="molecule type" value="Genomic_DNA"/>
</dbReference>
<accession>C7N171</accession>
<gene>
    <name evidence="6" type="ordered locus">Shel_22830</name>
</gene>
<reference evidence="6 7" key="1">
    <citation type="journal article" date="2009" name="Stand. Genomic Sci.">
        <title>Complete genome sequence of Slackia heliotrinireducens type strain (RHS 1).</title>
        <authorList>
            <person name="Pukall R."/>
            <person name="Lapidus A."/>
            <person name="Nolan M."/>
            <person name="Copeland A."/>
            <person name="Glavina Del Rio T."/>
            <person name="Lucas S."/>
            <person name="Chen F."/>
            <person name="Tice H."/>
            <person name="Cheng J.F."/>
            <person name="Chertkov O."/>
            <person name="Bruce D."/>
            <person name="Goodwin L."/>
            <person name="Kuske C."/>
            <person name="Brettin T."/>
            <person name="Detter J.C."/>
            <person name="Han C."/>
            <person name="Pitluck S."/>
            <person name="Pati A."/>
            <person name="Mavrommatis K."/>
            <person name="Ivanova N."/>
            <person name="Ovchinnikova G."/>
            <person name="Chen A."/>
            <person name="Palaniappan K."/>
            <person name="Schneider S."/>
            <person name="Rohde M."/>
            <person name="Chain P."/>
            <person name="D'haeseleer P."/>
            <person name="Goker M."/>
            <person name="Bristow J."/>
            <person name="Eisen J.A."/>
            <person name="Markowitz V."/>
            <person name="Kyrpides N.C."/>
            <person name="Klenk H.P."/>
            <person name="Hugenholtz P."/>
        </authorList>
    </citation>
    <scope>NUCLEOTIDE SEQUENCE [LARGE SCALE GENOMIC DNA]</scope>
    <source>
        <strain evidence="7">ATCC 29202 / DSM 20476 / NCTC 11029 / RHS 1</strain>
    </source>
</reference>
<protein>
    <submittedName>
        <fullName evidence="6">Predicted deacylase</fullName>
    </submittedName>
</protein>
<dbReference type="AlphaFoldDB" id="C7N171"/>
<evidence type="ECO:0000259" key="5">
    <source>
        <dbReference type="Pfam" id="PF24827"/>
    </source>
</evidence>
<keyword evidence="7" id="KW-1185">Reference proteome</keyword>
<feature type="domain" description="Succinylglutamate desuccinylase/Aspartoacylase catalytic" evidence="5">
    <location>
        <begin position="50"/>
        <end position="137"/>
    </location>
</feature>
<evidence type="ECO:0000256" key="1">
    <source>
        <dbReference type="ARBA" id="ARBA00001947"/>
    </source>
</evidence>
<dbReference type="InterPro" id="IPR053138">
    <property type="entry name" value="N-alpha-Ac-DABA_deacetylase"/>
</dbReference>
<name>C7N171_SLAHD</name>
<dbReference type="GO" id="GO:0046872">
    <property type="term" value="F:metal ion binding"/>
    <property type="evidence" value="ECO:0007669"/>
    <property type="project" value="UniProtKB-KW"/>
</dbReference>
<comment type="cofactor">
    <cofactor evidence="1">
        <name>Zn(2+)</name>
        <dbReference type="ChEBI" id="CHEBI:29105"/>
    </cofactor>
</comment>
<dbReference type="RefSeq" id="WP_012799393.1">
    <property type="nucleotide sequence ID" value="NC_013165.1"/>
</dbReference>
<dbReference type="PANTHER" id="PTHR37326">
    <property type="entry name" value="BLL3975 PROTEIN"/>
    <property type="match status" value="1"/>
</dbReference>
<dbReference type="STRING" id="471855.Shel_22830"/>
<sequence length="345" mass="38301">MLEESLFSLAMPYRQDMEVRSFSFGVTPDGRVLGGEGDAAARPEEFENAICFVAGIRGNEVQQTYICARLVHKLRRLEAEGSIVPGQRIMVVPCVNPASMNNRKRFWVGDNTDVNRMMPGYNLGETTQRIAAALFERVQGFRYGVHFSSYYLEGDFMEHVRVMNGPGIQTDNGADFGLAYVLNHVPGSFDTTTLHYNWRLWDTEAYTLYTKETDLVDENSAATIVRACLRFLDARGIIDRPCHGGMRSTTFAERGLVPVQVNCGGVFKRVAELGDIVRSGHVLAQVIDPLRGDVLEEVKAPHGGVVFFACRAPLVNEQTLAFQIVPRSISGDLLGERGNFLDPEA</sequence>
<dbReference type="Pfam" id="PF24827">
    <property type="entry name" value="AstE_AspA_cat"/>
    <property type="match status" value="1"/>
</dbReference>
<dbReference type="PANTHER" id="PTHR37326:SF1">
    <property type="entry name" value="BLL3975 PROTEIN"/>
    <property type="match status" value="1"/>
</dbReference>
<evidence type="ECO:0000256" key="4">
    <source>
        <dbReference type="ARBA" id="ARBA00022833"/>
    </source>
</evidence>
<keyword evidence="2" id="KW-0479">Metal-binding</keyword>
<dbReference type="eggNOG" id="COG3608">
    <property type="taxonomic scope" value="Bacteria"/>
</dbReference>
<keyword evidence="3" id="KW-0378">Hydrolase</keyword>
<dbReference type="KEGG" id="shi:Shel_22830"/>